<dbReference type="EC" id="3.2.2.n1" evidence="2"/>
<dbReference type="GO" id="GO:0005829">
    <property type="term" value="C:cytosol"/>
    <property type="evidence" value="ECO:0007669"/>
    <property type="project" value="TreeGrafter"/>
</dbReference>
<dbReference type="PANTHER" id="PTHR31223:SF70">
    <property type="entry name" value="LOG FAMILY PROTEIN YJL055W"/>
    <property type="match status" value="1"/>
</dbReference>
<keyword evidence="2" id="KW-0203">Cytokinin biosynthesis</keyword>
<dbReference type="GO" id="GO:0009691">
    <property type="term" value="P:cytokinin biosynthetic process"/>
    <property type="evidence" value="ECO:0007669"/>
    <property type="project" value="UniProtKB-UniRule"/>
</dbReference>
<dbReference type="InterPro" id="IPR031100">
    <property type="entry name" value="LOG_fam"/>
</dbReference>
<accession>A0A0R2JWY9</accession>
<dbReference type="EMBL" id="JQBK01000060">
    <property type="protein sequence ID" value="KRN81778.1"/>
    <property type="molecule type" value="Genomic_DNA"/>
</dbReference>
<proteinExistence type="inferred from homology"/>
<dbReference type="Proteomes" id="UP000051491">
    <property type="component" value="Unassembled WGS sequence"/>
</dbReference>
<dbReference type="PANTHER" id="PTHR31223">
    <property type="entry name" value="LOG FAMILY PROTEIN YJL055W"/>
    <property type="match status" value="1"/>
</dbReference>
<dbReference type="Pfam" id="PF03641">
    <property type="entry name" value="Lysine_decarbox"/>
    <property type="match status" value="1"/>
</dbReference>
<gene>
    <name evidence="3" type="ORF">IV43_GL001783</name>
</gene>
<dbReference type="Gene3D" id="3.40.50.450">
    <property type="match status" value="1"/>
</dbReference>
<name>A0A0R2JWY9_9LACO</name>
<sequence>MENMTKLAVYCGASTGVSPEFEKATIELGKWMVAHNFELVYGGGKYGLMGTLAKTISDNKGKVYGIIPEVLYKRDIAFDRLTDLEVVADMSTRKKKMLQISDASLALPGGPGTLEEISQAFSWSRIGENPNPCILYNISNFYSPLEKMYDSMVKNGFLTSDDRQKLLFTGSLPEILSFMSSYTPPQVRKYSRKDAKK</sequence>
<evidence type="ECO:0000313" key="3">
    <source>
        <dbReference type="EMBL" id="KRN81778.1"/>
    </source>
</evidence>
<protein>
    <recommendedName>
        <fullName evidence="2">Cytokinin riboside 5'-monophosphate phosphoribohydrolase</fullName>
        <ecNumber evidence="2">3.2.2.n1</ecNumber>
    </recommendedName>
</protein>
<evidence type="ECO:0000256" key="2">
    <source>
        <dbReference type="RuleBase" id="RU363015"/>
    </source>
</evidence>
<dbReference type="NCBIfam" id="TIGR00730">
    <property type="entry name" value="Rossman fold protein, TIGR00730 family"/>
    <property type="match status" value="1"/>
</dbReference>
<evidence type="ECO:0000256" key="1">
    <source>
        <dbReference type="ARBA" id="ARBA00006763"/>
    </source>
</evidence>
<dbReference type="InterPro" id="IPR005269">
    <property type="entry name" value="LOG"/>
</dbReference>
<reference evidence="3 4" key="1">
    <citation type="journal article" date="2015" name="Genome Announc.">
        <title>Expanding the biotechnology potential of lactobacilli through comparative genomics of 213 strains and associated genera.</title>
        <authorList>
            <person name="Sun Z."/>
            <person name="Harris H.M."/>
            <person name="McCann A."/>
            <person name="Guo C."/>
            <person name="Argimon S."/>
            <person name="Zhang W."/>
            <person name="Yang X."/>
            <person name="Jeffery I.B."/>
            <person name="Cooney J.C."/>
            <person name="Kagawa T.F."/>
            <person name="Liu W."/>
            <person name="Song Y."/>
            <person name="Salvetti E."/>
            <person name="Wrobel A."/>
            <person name="Rasinkangas P."/>
            <person name="Parkhill J."/>
            <person name="Rea M.C."/>
            <person name="O'Sullivan O."/>
            <person name="Ritari J."/>
            <person name="Douillard F.P."/>
            <person name="Paul Ross R."/>
            <person name="Yang R."/>
            <person name="Briner A.E."/>
            <person name="Felis G.E."/>
            <person name="de Vos W.M."/>
            <person name="Barrangou R."/>
            <person name="Klaenhammer T.R."/>
            <person name="Caufield P.W."/>
            <person name="Cui Y."/>
            <person name="Zhang H."/>
            <person name="O'Toole P.W."/>
        </authorList>
    </citation>
    <scope>NUCLEOTIDE SEQUENCE [LARGE SCALE GENOMIC DNA]</scope>
    <source>
        <strain evidence="3 4">DSM 15353</strain>
    </source>
</reference>
<comment type="caution">
    <text evidence="3">The sequence shown here is derived from an EMBL/GenBank/DDBJ whole genome shotgun (WGS) entry which is preliminary data.</text>
</comment>
<organism evidence="3 4">
    <name type="scientific">Ligilactobacillus acidipiscis</name>
    <dbReference type="NCBI Taxonomy" id="89059"/>
    <lineage>
        <taxon>Bacteria</taxon>
        <taxon>Bacillati</taxon>
        <taxon>Bacillota</taxon>
        <taxon>Bacilli</taxon>
        <taxon>Lactobacillales</taxon>
        <taxon>Lactobacillaceae</taxon>
        <taxon>Ligilactobacillus</taxon>
    </lineage>
</organism>
<dbReference type="SUPFAM" id="SSF102405">
    <property type="entry name" value="MCP/YpsA-like"/>
    <property type="match status" value="1"/>
</dbReference>
<dbReference type="GO" id="GO:0016799">
    <property type="term" value="F:hydrolase activity, hydrolyzing N-glycosyl compounds"/>
    <property type="evidence" value="ECO:0007669"/>
    <property type="project" value="TreeGrafter"/>
</dbReference>
<dbReference type="AlphaFoldDB" id="A0A0R2JWY9"/>
<comment type="similarity">
    <text evidence="1 2">Belongs to the LOG family.</text>
</comment>
<keyword evidence="2" id="KW-0378">Hydrolase</keyword>
<dbReference type="STRING" id="89059.LAC1533_1076"/>
<evidence type="ECO:0000313" key="4">
    <source>
        <dbReference type="Proteomes" id="UP000051491"/>
    </source>
</evidence>
<dbReference type="PATRIC" id="fig|89059.3.peg.1900"/>